<dbReference type="PANTHER" id="PTHR10166:SF63">
    <property type="entry name" value="STRAIGHTJACKET, ISOFORM C"/>
    <property type="match status" value="1"/>
</dbReference>
<reference evidence="14" key="3">
    <citation type="submission" date="2020-05" db="UniProtKB">
        <authorList>
            <consortium name="EnsemblMetazoa"/>
        </authorList>
    </citation>
    <scope>IDENTIFICATION</scope>
    <source>
        <strain evidence="14">Jacobina</strain>
    </source>
</reference>
<dbReference type="SUPFAM" id="SSF53300">
    <property type="entry name" value="vWA-like"/>
    <property type="match status" value="1"/>
</dbReference>
<name>A0A1B0CCX0_LUTLO</name>
<dbReference type="Gene3D" id="3.30.450.20">
    <property type="entry name" value="PAS domain"/>
    <property type="match status" value="1"/>
</dbReference>
<evidence type="ECO:0000256" key="2">
    <source>
        <dbReference type="ARBA" id="ARBA00022692"/>
    </source>
</evidence>
<feature type="domain" description="Voltage-dependent calcium channel alpha-2/delta subunit conserved region" evidence="12">
    <location>
        <begin position="635"/>
        <end position="873"/>
    </location>
</feature>
<reference evidence="13" key="2">
    <citation type="journal article" date="2020" name="BMC">
        <title>Leishmania infection induces a limited differential gene expression in the sand fly midgut.</title>
        <authorList>
            <person name="Coutinho-Abreu I.V."/>
            <person name="Serafim T.D."/>
            <person name="Meneses C."/>
            <person name="Kamhawi S."/>
            <person name="Oliveira F."/>
            <person name="Valenzuela J.G."/>
        </authorList>
    </citation>
    <scope>NUCLEOTIDE SEQUENCE</scope>
    <source>
        <strain evidence="13">Jacobina</strain>
        <tissue evidence="13">Midgut</tissue>
    </source>
</reference>
<dbReference type="Proteomes" id="UP000092461">
    <property type="component" value="Unassembled WGS sequence"/>
</dbReference>
<evidence type="ECO:0000256" key="9">
    <source>
        <dbReference type="ARBA" id="ARBA00023180"/>
    </source>
</evidence>
<feature type="domain" description="Voltage-dependent calcium channel alpha-2/delta subunit conserved region" evidence="12">
    <location>
        <begin position="1075"/>
        <end position="1238"/>
    </location>
</feature>
<protein>
    <submittedName>
        <fullName evidence="13">Putative voltage-dependent calcium channel subunit alpha-2/delta-3 isoform x6</fullName>
    </submittedName>
</protein>
<feature type="domain" description="VWA N-terminal" evidence="11">
    <location>
        <begin position="4"/>
        <end position="135"/>
    </location>
</feature>
<evidence type="ECO:0000256" key="10">
    <source>
        <dbReference type="SAM" id="MobiDB-lite"/>
    </source>
</evidence>
<evidence type="ECO:0000256" key="4">
    <source>
        <dbReference type="ARBA" id="ARBA00022729"/>
    </source>
</evidence>
<keyword evidence="6" id="KW-1133">Transmembrane helix</keyword>
<keyword evidence="15" id="KW-1185">Reference proteome</keyword>
<dbReference type="EMBL" id="GITU01012120">
    <property type="protein sequence ID" value="MBC1180823.1"/>
    <property type="molecule type" value="Transcribed_RNA"/>
</dbReference>
<dbReference type="VEuPathDB" id="VectorBase:LLONM1_005075"/>
<comment type="subcellular location">
    <subcellularLocation>
        <location evidence="1">Membrane</location>
        <topology evidence="1">Single-pass type I membrane protein</topology>
    </subcellularLocation>
</comment>
<dbReference type="GO" id="GO:0046872">
    <property type="term" value="F:metal ion binding"/>
    <property type="evidence" value="ECO:0007669"/>
    <property type="project" value="UniProtKB-KW"/>
</dbReference>
<dbReference type="FunFam" id="3.40.50.410:FF:000007">
    <property type="entry name" value="Calcium voltage-gated channel auxiliary subunit alpha2delta 3"/>
    <property type="match status" value="1"/>
</dbReference>
<dbReference type="VEuPathDB" id="VectorBase:LLOJ002188"/>
<evidence type="ECO:0000256" key="8">
    <source>
        <dbReference type="ARBA" id="ARBA00023157"/>
    </source>
</evidence>
<dbReference type="PANTHER" id="PTHR10166">
    <property type="entry name" value="VOLTAGE-DEPENDENT CALCIUM CHANNEL SUBUNIT ALPHA-2/DELTA-RELATED"/>
    <property type="match status" value="1"/>
</dbReference>
<proteinExistence type="predicted"/>
<accession>A0A1B0CCX0</accession>
<evidence type="ECO:0000313" key="14">
    <source>
        <dbReference type="EnsemblMetazoa" id="LLOJ002188-PA"/>
    </source>
</evidence>
<dbReference type="InterPro" id="IPR036465">
    <property type="entry name" value="vWFA_dom_sf"/>
</dbReference>
<evidence type="ECO:0000256" key="7">
    <source>
        <dbReference type="ARBA" id="ARBA00023136"/>
    </source>
</evidence>
<keyword evidence="9" id="KW-0325">Glycoprotein</keyword>
<keyword evidence="5" id="KW-0106">Calcium</keyword>
<dbReference type="GO" id="GO:0005245">
    <property type="term" value="F:voltage-gated calcium channel activity"/>
    <property type="evidence" value="ECO:0007669"/>
    <property type="project" value="TreeGrafter"/>
</dbReference>
<evidence type="ECO:0000259" key="12">
    <source>
        <dbReference type="Pfam" id="PF08473"/>
    </source>
</evidence>
<keyword evidence="8" id="KW-1015">Disulfide bond</keyword>
<keyword evidence="3" id="KW-0479">Metal-binding</keyword>
<sequence>MDAAENMALSFEHSEANFDFQYYNAKEMIEPGEAPPTADPRELDDDGEPKKLIPPKEIVLTPDPHFFNERVNTNHSSVHVPTNVFDRSLEVISAIEWSEKLNSIFRDNYNNDPSLSWQFFGSSTGFMRQFPGSKWQEDPVDLYDCRLRSWYIEAANSPKDIVILVDISGSMTGQRNDIAKHVVNNILDTLGTNDFVNIFNAFELLEAYRNDRIGARCNQAIMLISDGVPYKYQDIFEYYNWPYMPVRMFTYLIGREVADVKEIKWMACENRGYYVHLSTMAEVREQVLNYIPVMARPLVLNKTHHPIIWTQVYADEVDPKMTDWQWEVKEREEQKERFMSQRKNYSAFHLPDEQDRRYRFKLQQNMDQSYESEKYHFMTTVSMPVFDRRENANITEDILVNEAYWVTITRETKIANLLGVAGTDVPIKDIKRLMMPFMLGVNGYAFIVTNNGYVLIHPDLRPIFQDILKPAYNMVDMIEVELMDDDRDPRDFNENLIEMRDSIINQSNGSKWMLVKYHLDGMKRVSRIKRQYFWTPLKESPFTLVVTYPESYGVNRIQPRTEDEIHRLLAQEHNLTNFFNGNHWSIHPDWIYCKSKHRFYSSPENELKDVLKNMSKPGWRWPLNRTPPPPEHAANFNYCDRNLMQSLVYDAKVTSWWNATHTLKDDKGNEFKQRFGITVAFMATHSGLTRWQEFYSNSVEEIRSDQSFSENNKRAVDEIWYKRAVEQHFIEPTSFTYSVPFDAADIIHNTNDTLVTASHAIFHSDGGKSAPAAVVGFQFQHSALLTLFRNITANCGDASCSKTCASDGINCYILDNNGYVIVSPEIGDTGKFFGEVKGAIMQRLVDENIYKQVMIYDYQAVCFAVRESANMAGILQTPLKFILKFLQSFGRFIMFIFVELFVLPVDAYNAYSYASDDLFYPDNYDGLPLPTEPYGGPLPKAKEPEFDRRVLINKTRPQPCDQIITLYQLNMDKEKTVFKKPASGCERPFVVTPISYSNLILLVVDTLCPISDPEIKLTILPMDFHYNASLACHKIRFNDLPRKRPTSCINTHDKESTIELCGRSPRIGVSISLFENNKRAVDEIWYKRAVEQHFIEPTSFTYSVPFDAADIIHNTNDTLVTASHAIFHSDGGKSAPAAVVGFQFQHSALLTLFRNITANCGDASCSKTCASDGINCYILDNNGYVIVSPEIGDTGKFFGEVKGAIMQRLVDENIYKQVMIYDYQAVCFAVRESANMAGILQTPLKFILKFLQSFGRFIMFIFVELFVLPVDAYNAYSYASDDLFYPDNYDGLPLPTEPYGGPLPKAKEPEFDRRVLINKTRPQPCDQIITLYQLNMDKEKTVFKKPASGCERPFVVTPISYSNLILLVVDTLCPISDPEIKLTILPMDFHYNASLACHKIRFNDLPRKRPTSCINTHDKESTIELCGRSPRIGVSISLLFFVLAKILSGH</sequence>
<evidence type="ECO:0000256" key="1">
    <source>
        <dbReference type="ARBA" id="ARBA00004479"/>
    </source>
</evidence>
<reference evidence="15" key="1">
    <citation type="submission" date="2012-05" db="EMBL/GenBank/DDBJ databases">
        <title>Whole Genome Assembly of Lutzomyia longipalpis.</title>
        <authorList>
            <person name="Richards S."/>
            <person name="Qu C."/>
            <person name="Dillon R."/>
            <person name="Worley K."/>
            <person name="Scherer S."/>
            <person name="Batterton M."/>
            <person name="Taylor A."/>
            <person name="Hawes A."/>
            <person name="Hernandez B."/>
            <person name="Kovar C."/>
            <person name="Mandapat C."/>
            <person name="Pham C."/>
            <person name="Qu C."/>
            <person name="Jing C."/>
            <person name="Bess C."/>
            <person name="Bandaranaike D."/>
            <person name="Ngo D."/>
            <person name="Ongeri F."/>
            <person name="Arias F."/>
            <person name="Lara F."/>
            <person name="Weissenberger G."/>
            <person name="Kamau G."/>
            <person name="Han H."/>
            <person name="Shen H."/>
            <person name="Dinh H."/>
            <person name="Khalil I."/>
            <person name="Jones J."/>
            <person name="Shafer J."/>
            <person name="Jayaseelan J."/>
            <person name="Quiroz J."/>
            <person name="Blankenburg K."/>
            <person name="Nguyen L."/>
            <person name="Jackson L."/>
            <person name="Francisco L."/>
            <person name="Tang L.-Y."/>
            <person name="Pu L.-L."/>
            <person name="Perales L."/>
            <person name="Lorensuhewa L."/>
            <person name="Munidasa M."/>
            <person name="Coyle M."/>
            <person name="Taylor M."/>
            <person name="Puazo M."/>
            <person name="Firestine M."/>
            <person name="Scheel M."/>
            <person name="Javaid M."/>
            <person name="Wang M."/>
            <person name="Li M."/>
            <person name="Tabassum N."/>
            <person name="Saada N."/>
            <person name="Osuji N."/>
            <person name="Aqrawi P."/>
            <person name="Fu Q."/>
            <person name="Thornton R."/>
            <person name="Raj R."/>
            <person name="Goodspeed R."/>
            <person name="Mata R."/>
            <person name="Najjar R."/>
            <person name="Gubbala S."/>
            <person name="Lee S."/>
            <person name="Denson S."/>
            <person name="Patil S."/>
            <person name="Macmil S."/>
            <person name="Qi S."/>
            <person name="Matskevitch T."/>
            <person name="Palculict T."/>
            <person name="Mathew T."/>
            <person name="Vee V."/>
            <person name="Velamala V."/>
            <person name="Korchina V."/>
            <person name="Cai W."/>
            <person name="Liu W."/>
            <person name="Dai W."/>
            <person name="Zou X."/>
            <person name="Zhu Y."/>
            <person name="Zhang Y."/>
            <person name="Wu Y.-Q."/>
            <person name="Xin Y."/>
            <person name="Nazarath L."/>
            <person name="Kovar C."/>
            <person name="Han Y."/>
            <person name="Muzny D."/>
            <person name="Gibbs R."/>
        </authorList>
    </citation>
    <scope>NUCLEOTIDE SEQUENCE [LARGE SCALE GENOMIC DNA]</scope>
    <source>
        <strain evidence="15">Jacobina</strain>
    </source>
</reference>
<keyword evidence="7" id="KW-0472">Membrane</keyword>
<evidence type="ECO:0000256" key="3">
    <source>
        <dbReference type="ARBA" id="ARBA00022723"/>
    </source>
</evidence>
<dbReference type="Gene3D" id="3.40.50.410">
    <property type="entry name" value="von Willebrand factor, type A domain"/>
    <property type="match status" value="1"/>
</dbReference>
<dbReference type="FunFam" id="3.30.450.20:FF:000057">
    <property type="entry name" value="Voltage-dependent calcium channel subunit alpha-2/delta-4"/>
    <property type="match status" value="1"/>
</dbReference>
<dbReference type="EMBL" id="AJWK01007164">
    <property type="status" value="NOT_ANNOTATED_CDS"/>
    <property type="molecule type" value="Genomic_DNA"/>
</dbReference>
<dbReference type="Pfam" id="PF08473">
    <property type="entry name" value="VGCC_alpha2"/>
    <property type="match status" value="2"/>
</dbReference>
<evidence type="ECO:0000256" key="6">
    <source>
        <dbReference type="ARBA" id="ARBA00022989"/>
    </source>
</evidence>
<dbReference type="InterPro" id="IPR013608">
    <property type="entry name" value="VWA_N"/>
</dbReference>
<dbReference type="CDD" id="cd12912">
    <property type="entry name" value="PDC2_MCP_like"/>
    <property type="match status" value="1"/>
</dbReference>
<organism evidence="14 15">
    <name type="scientific">Lutzomyia longipalpis</name>
    <name type="common">Sand fly</name>
    <dbReference type="NCBI Taxonomy" id="7200"/>
    <lineage>
        <taxon>Eukaryota</taxon>
        <taxon>Metazoa</taxon>
        <taxon>Ecdysozoa</taxon>
        <taxon>Arthropoda</taxon>
        <taxon>Hexapoda</taxon>
        <taxon>Insecta</taxon>
        <taxon>Pterygota</taxon>
        <taxon>Neoptera</taxon>
        <taxon>Endopterygota</taxon>
        <taxon>Diptera</taxon>
        <taxon>Nematocera</taxon>
        <taxon>Psychodoidea</taxon>
        <taxon>Psychodidae</taxon>
        <taxon>Lutzomyia</taxon>
        <taxon>Lutzomyia</taxon>
    </lineage>
</organism>
<dbReference type="InterPro" id="IPR013680">
    <property type="entry name" value="VDCC_a2/dsu"/>
</dbReference>
<keyword evidence="2" id="KW-0812">Transmembrane</keyword>
<dbReference type="Pfam" id="PF08399">
    <property type="entry name" value="VWA_N"/>
    <property type="match status" value="1"/>
</dbReference>
<keyword evidence="4" id="KW-0732">Signal</keyword>
<dbReference type="GO" id="GO:0005891">
    <property type="term" value="C:voltage-gated calcium channel complex"/>
    <property type="evidence" value="ECO:0007669"/>
    <property type="project" value="TreeGrafter"/>
</dbReference>
<evidence type="ECO:0000313" key="15">
    <source>
        <dbReference type="Proteomes" id="UP000092461"/>
    </source>
</evidence>
<dbReference type="EMBL" id="AJWK01007163">
    <property type="status" value="NOT_ANNOTATED_CDS"/>
    <property type="molecule type" value="Genomic_DNA"/>
</dbReference>
<evidence type="ECO:0000313" key="13">
    <source>
        <dbReference type="EMBL" id="MBC1180823.1"/>
    </source>
</evidence>
<dbReference type="InterPro" id="IPR051173">
    <property type="entry name" value="Ca_channel_alpha-2/delta"/>
</dbReference>
<evidence type="ECO:0000256" key="5">
    <source>
        <dbReference type="ARBA" id="ARBA00022837"/>
    </source>
</evidence>
<dbReference type="EnsemblMetazoa" id="LLOJ002188-RA">
    <property type="protein sequence ID" value="LLOJ002188-PA"/>
    <property type="gene ID" value="LLOJ002188"/>
</dbReference>
<feature type="region of interest" description="Disordered" evidence="10">
    <location>
        <begin position="29"/>
        <end position="55"/>
    </location>
</feature>
<evidence type="ECO:0000259" key="11">
    <source>
        <dbReference type="Pfam" id="PF08399"/>
    </source>
</evidence>
<dbReference type="VEuPathDB" id="VectorBase:LLONM1_008249"/>